<feature type="region of interest" description="Disordered" evidence="1">
    <location>
        <begin position="563"/>
        <end position="593"/>
    </location>
</feature>
<gene>
    <name evidence="2" type="ORF">BCR42DRAFT_371310</name>
</gene>
<dbReference type="InterPro" id="IPR010770">
    <property type="entry name" value="Ecd"/>
</dbReference>
<feature type="region of interest" description="Disordered" evidence="1">
    <location>
        <begin position="464"/>
        <end position="507"/>
    </location>
</feature>
<keyword evidence="3" id="KW-1185">Reference proteome</keyword>
<evidence type="ECO:0000313" key="2">
    <source>
        <dbReference type="EMBL" id="ORZ19641.1"/>
    </source>
</evidence>
<evidence type="ECO:0000313" key="3">
    <source>
        <dbReference type="Proteomes" id="UP000193560"/>
    </source>
</evidence>
<dbReference type="PANTHER" id="PTHR13060">
    <property type="entry name" value="SGT1 PROTEIN HSGT1 SUPPRESSOR OF GCR2"/>
    <property type="match status" value="1"/>
</dbReference>
<dbReference type="GO" id="GO:0005634">
    <property type="term" value="C:nucleus"/>
    <property type="evidence" value="ECO:0007669"/>
    <property type="project" value="TreeGrafter"/>
</dbReference>
<sequence length="641" mass="71634">METLRDVFNGTASTEINYIQYSIYFPPRDTKTDNLQALYDAISNIDGLIAPLVDGHLWQKDAFKLRPVYNDLKDPKYPFLFGLSRFGDCLNDEWFIIHLLYHISIHCKDAIIAVSDNDGEVLLIEAALDLPDWLDPSNSDNRVYIFQGQLHIIPLPTSPADIFTFMANGGGSAASKHALKTQDALDLLWKPGDMVKTVASDAIQRTLNDRLKKSQDHAIHRTRTILANAQAAYVLLSAPQLLPLAVDAFYLRDPESLKTCAAMRQFPPNNNNNSMDMILPWTRTTFAQTLHQQFYAPKPFRHLPSKQDESFQAADLGMKLMCGLEMLYAKKEEEAESVEQEQRKLGNDQVDTYDLLEMAPTSLNGRTSKQTIDALLKQYTPARLEDLVKKRKQCKEDAVDWMDVYPDELDALLSQKTDHDNTATQHNANGELMEENNNNGGDGDDLPPVNLEDMMAKFEQFLEHSSSGVEGVNLPGDEESDEDDDDDDEADDVAGRQNGYGDAEEDVNQQISFDFTSFMDILNQGIPGSSPAPRSKNTDDKLDLEAFMNEMDREIAGHEKIGGSFVRDSTNSGIARTTTNDEEGDVEDEEDEAAPVDVQLNLIQNVLESFKGQQGLPGPAGNLLRQFNIALPADKDDVDDE</sequence>
<feature type="region of interest" description="Disordered" evidence="1">
    <location>
        <begin position="431"/>
        <end position="450"/>
    </location>
</feature>
<organism evidence="2 3">
    <name type="scientific">Absidia repens</name>
    <dbReference type="NCBI Taxonomy" id="90262"/>
    <lineage>
        <taxon>Eukaryota</taxon>
        <taxon>Fungi</taxon>
        <taxon>Fungi incertae sedis</taxon>
        <taxon>Mucoromycota</taxon>
        <taxon>Mucoromycotina</taxon>
        <taxon>Mucoromycetes</taxon>
        <taxon>Mucorales</taxon>
        <taxon>Cunninghamellaceae</taxon>
        <taxon>Absidia</taxon>
    </lineage>
</organism>
<dbReference type="OrthoDB" id="27237at2759"/>
<dbReference type="PANTHER" id="PTHR13060:SF0">
    <property type="entry name" value="PROTEIN ECDYSONELESS HOMOLOG"/>
    <property type="match status" value="1"/>
</dbReference>
<reference evidence="2 3" key="1">
    <citation type="submission" date="2016-07" db="EMBL/GenBank/DDBJ databases">
        <title>Pervasive Adenine N6-methylation of Active Genes in Fungi.</title>
        <authorList>
            <consortium name="DOE Joint Genome Institute"/>
            <person name="Mondo S.J."/>
            <person name="Dannebaum R.O."/>
            <person name="Kuo R.C."/>
            <person name="Labutti K."/>
            <person name="Haridas S."/>
            <person name="Kuo A."/>
            <person name="Salamov A."/>
            <person name="Ahrendt S.R."/>
            <person name="Lipzen A."/>
            <person name="Sullivan W."/>
            <person name="Andreopoulos W.B."/>
            <person name="Clum A."/>
            <person name="Lindquist E."/>
            <person name="Daum C."/>
            <person name="Ramamoorthy G.K."/>
            <person name="Gryganskyi A."/>
            <person name="Culley D."/>
            <person name="Magnuson J.K."/>
            <person name="James T.Y."/>
            <person name="O'Malley M.A."/>
            <person name="Stajich J.E."/>
            <person name="Spatafora J.W."/>
            <person name="Visel A."/>
            <person name="Grigoriev I.V."/>
        </authorList>
    </citation>
    <scope>NUCLEOTIDE SEQUENCE [LARGE SCALE GENOMIC DNA]</scope>
    <source>
        <strain evidence="2 3">NRRL 1336</strain>
    </source>
</reference>
<feature type="compositionally biased region" description="Acidic residues" evidence="1">
    <location>
        <begin position="476"/>
        <end position="492"/>
    </location>
</feature>
<feature type="compositionally biased region" description="Acidic residues" evidence="1">
    <location>
        <begin position="580"/>
        <end position="593"/>
    </location>
</feature>
<comment type="caution">
    <text evidence="2">The sequence shown here is derived from an EMBL/GenBank/DDBJ whole genome shotgun (WGS) entry which is preliminary data.</text>
</comment>
<accession>A0A1X2IQ60</accession>
<dbReference type="STRING" id="90262.A0A1X2IQ60"/>
<dbReference type="Pfam" id="PF07093">
    <property type="entry name" value="SGT1"/>
    <property type="match status" value="2"/>
</dbReference>
<evidence type="ECO:0000256" key="1">
    <source>
        <dbReference type="SAM" id="MobiDB-lite"/>
    </source>
</evidence>
<name>A0A1X2IQ60_9FUNG</name>
<feature type="compositionally biased region" description="Polar residues" evidence="1">
    <location>
        <begin position="567"/>
        <end position="578"/>
    </location>
</feature>
<dbReference type="AlphaFoldDB" id="A0A1X2IQ60"/>
<protein>
    <submittedName>
        <fullName evidence="2">SGT1 protein-domain-containing protein</fullName>
    </submittedName>
</protein>
<dbReference type="EMBL" id="MCGE01000007">
    <property type="protein sequence ID" value="ORZ19641.1"/>
    <property type="molecule type" value="Genomic_DNA"/>
</dbReference>
<dbReference type="Proteomes" id="UP000193560">
    <property type="component" value="Unassembled WGS sequence"/>
</dbReference>
<proteinExistence type="predicted"/>